<comment type="caution">
    <text evidence="1">The sequence shown here is derived from an EMBL/GenBank/DDBJ whole genome shotgun (WGS) entry which is preliminary data.</text>
</comment>
<accession>A0AAP0PJS1</accession>
<reference evidence="1 2" key="1">
    <citation type="submission" date="2024-01" db="EMBL/GenBank/DDBJ databases">
        <title>Genome assemblies of Stephania.</title>
        <authorList>
            <person name="Yang L."/>
        </authorList>
    </citation>
    <scope>NUCLEOTIDE SEQUENCE [LARGE SCALE GENOMIC DNA]</scope>
    <source>
        <strain evidence="1">QJT</strain>
        <tissue evidence="1">Leaf</tissue>
    </source>
</reference>
<proteinExistence type="predicted"/>
<keyword evidence="2" id="KW-1185">Reference proteome</keyword>
<dbReference type="Proteomes" id="UP001417504">
    <property type="component" value="Unassembled WGS sequence"/>
</dbReference>
<evidence type="ECO:0000313" key="2">
    <source>
        <dbReference type="Proteomes" id="UP001417504"/>
    </source>
</evidence>
<evidence type="ECO:0000313" key="1">
    <source>
        <dbReference type="EMBL" id="KAK9145239.1"/>
    </source>
</evidence>
<dbReference type="AlphaFoldDB" id="A0AAP0PJS1"/>
<dbReference type="EMBL" id="JBBNAE010000002">
    <property type="protein sequence ID" value="KAK9145239.1"/>
    <property type="molecule type" value="Genomic_DNA"/>
</dbReference>
<protein>
    <submittedName>
        <fullName evidence="1">Uncharacterized protein</fullName>
    </submittedName>
</protein>
<sequence length="154" mass="17435">MSAIPLENVEVNKVTPVEDYWSETTKELEVSPSKPDIIITQNEEDEVKKETEVIDEWPKELQKESKEDQPLVLVKPPIIPCIPIEFKKGLEVKERSQIFYTADTFVSGDRNAIESFVLKVPNELPNLKEGMPILLPKALDASFFLDISHGEGIT</sequence>
<name>A0AAP0PJS1_9MAGN</name>
<organism evidence="1 2">
    <name type="scientific">Stephania japonica</name>
    <dbReference type="NCBI Taxonomy" id="461633"/>
    <lineage>
        <taxon>Eukaryota</taxon>
        <taxon>Viridiplantae</taxon>
        <taxon>Streptophyta</taxon>
        <taxon>Embryophyta</taxon>
        <taxon>Tracheophyta</taxon>
        <taxon>Spermatophyta</taxon>
        <taxon>Magnoliopsida</taxon>
        <taxon>Ranunculales</taxon>
        <taxon>Menispermaceae</taxon>
        <taxon>Menispermoideae</taxon>
        <taxon>Cissampelideae</taxon>
        <taxon>Stephania</taxon>
    </lineage>
</organism>
<gene>
    <name evidence="1" type="ORF">Sjap_005142</name>
</gene>